<keyword evidence="2" id="KW-1185">Reference proteome</keyword>
<dbReference type="PANTHER" id="PTHR35605:SF1">
    <property type="entry name" value="ECP2 EFFECTOR PROTEIN DOMAIN-CONTAINING PROTEIN-RELATED"/>
    <property type="match status" value="1"/>
</dbReference>
<dbReference type="EMBL" id="JAULSU010000003">
    <property type="protein sequence ID" value="KAK0624009.1"/>
    <property type="molecule type" value="Genomic_DNA"/>
</dbReference>
<organism evidence="1 2">
    <name type="scientific">Immersiella caudata</name>
    <dbReference type="NCBI Taxonomy" id="314043"/>
    <lineage>
        <taxon>Eukaryota</taxon>
        <taxon>Fungi</taxon>
        <taxon>Dikarya</taxon>
        <taxon>Ascomycota</taxon>
        <taxon>Pezizomycotina</taxon>
        <taxon>Sordariomycetes</taxon>
        <taxon>Sordariomycetidae</taxon>
        <taxon>Sordariales</taxon>
        <taxon>Lasiosphaeriaceae</taxon>
        <taxon>Immersiella</taxon>
    </lineage>
</organism>
<dbReference type="AlphaFoldDB" id="A0AA39WYJ5"/>
<proteinExistence type="predicted"/>
<accession>A0AA39WYJ5</accession>
<protein>
    <submittedName>
        <fullName evidence="1">Uncharacterized protein</fullName>
    </submittedName>
</protein>
<name>A0AA39WYJ5_9PEZI</name>
<evidence type="ECO:0000313" key="2">
    <source>
        <dbReference type="Proteomes" id="UP001175000"/>
    </source>
</evidence>
<sequence>MDIHCGWPPGYIPTPDFLALVAGIDYLRGISGNCRAPPGPRVCSRVSCSWGSAIYYCNDNAGEVWVPCRSLGDIAASIVTQCADQFNNGRTLGQAFNVQNWNVIVAAGEC</sequence>
<dbReference type="PANTHER" id="PTHR35605">
    <property type="entry name" value="ECP2 EFFECTOR PROTEIN DOMAIN-CONTAINING PROTEIN-RELATED"/>
    <property type="match status" value="1"/>
</dbReference>
<evidence type="ECO:0000313" key="1">
    <source>
        <dbReference type="EMBL" id="KAK0624009.1"/>
    </source>
</evidence>
<reference evidence="1" key="1">
    <citation type="submission" date="2023-06" db="EMBL/GenBank/DDBJ databases">
        <title>Genome-scale phylogeny and comparative genomics of the fungal order Sordariales.</title>
        <authorList>
            <consortium name="Lawrence Berkeley National Laboratory"/>
            <person name="Hensen N."/>
            <person name="Bonometti L."/>
            <person name="Westerberg I."/>
            <person name="Brannstrom I.O."/>
            <person name="Guillou S."/>
            <person name="Cros-Aarteil S."/>
            <person name="Calhoun S."/>
            <person name="Haridas S."/>
            <person name="Kuo A."/>
            <person name="Mondo S."/>
            <person name="Pangilinan J."/>
            <person name="Riley R."/>
            <person name="Labutti K."/>
            <person name="Andreopoulos B."/>
            <person name="Lipzen A."/>
            <person name="Chen C."/>
            <person name="Yanf M."/>
            <person name="Daum C."/>
            <person name="Ng V."/>
            <person name="Clum A."/>
            <person name="Steindorff A."/>
            <person name="Ohm R."/>
            <person name="Martin F."/>
            <person name="Silar P."/>
            <person name="Natvig D."/>
            <person name="Lalanne C."/>
            <person name="Gautier V."/>
            <person name="Ament-Velasquez S.L."/>
            <person name="Kruys A."/>
            <person name="Hutchinson M.I."/>
            <person name="Powell A.J."/>
            <person name="Barry K."/>
            <person name="Miller A.N."/>
            <person name="Grigoriev I.V."/>
            <person name="Debuchy R."/>
            <person name="Gladieux P."/>
            <person name="Thoren M.H."/>
            <person name="Johannesson H."/>
        </authorList>
    </citation>
    <scope>NUCLEOTIDE SEQUENCE</scope>
    <source>
        <strain evidence="1">CBS 606.72</strain>
    </source>
</reference>
<gene>
    <name evidence="1" type="ORF">B0T14DRAFT_427541</name>
</gene>
<dbReference type="Proteomes" id="UP001175000">
    <property type="component" value="Unassembled WGS sequence"/>
</dbReference>
<comment type="caution">
    <text evidence="1">The sequence shown here is derived from an EMBL/GenBank/DDBJ whole genome shotgun (WGS) entry which is preliminary data.</text>
</comment>